<dbReference type="SUPFAM" id="SSF51011">
    <property type="entry name" value="Glycosyl hydrolase domain"/>
    <property type="match status" value="1"/>
</dbReference>
<gene>
    <name evidence="3" type="ORF">F3B53_06630</name>
</gene>
<dbReference type="PANTHER" id="PTHR43863:SF2">
    <property type="entry name" value="MALTASE-GLUCOAMYLASE"/>
    <property type="match status" value="1"/>
</dbReference>
<dbReference type="Proteomes" id="UP000375690">
    <property type="component" value="Unassembled WGS sequence"/>
</dbReference>
<dbReference type="PANTHER" id="PTHR43863">
    <property type="entry name" value="HYDROLASE, PUTATIVE (AFU_ORTHOLOGUE AFUA_1G03140)-RELATED"/>
    <property type="match status" value="1"/>
</dbReference>
<protein>
    <submittedName>
        <fullName evidence="3">DUF5110 domain-containing protein</fullName>
    </submittedName>
</protein>
<dbReference type="InterPro" id="IPR048395">
    <property type="entry name" value="Glyco_hydro_31_C"/>
</dbReference>
<dbReference type="InterPro" id="IPR051816">
    <property type="entry name" value="Glycosyl_Hydrolase_31"/>
</dbReference>
<sequence length="154" mass="17208">MYFPAGCGWYDFYTGTYVEGGRKLTVAAPYERIPLYVRAGAIIPFGPDMQYSDEKQAEEITLFVYAGQDGAFTLYEDEGVNYNYEKGKYAAIPLVYNDAEGTLTIGDRTGEYSGMLEERIFNVVKVGKDKVQAFDLKAKGAVVKYNGKAQRVKL</sequence>
<dbReference type="InterPro" id="IPR013780">
    <property type="entry name" value="Glyco_hydro_b"/>
</dbReference>
<name>A0A6A1XLM9_BACOV</name>
<feature type="domain" description="DUF5110" evidence="1">
    <location>
        <begin position="59"/>
        <end position="127"/>
    </location>
</feature>
<evidence type="ECO:0000259" key="2">
    <source>
        <dbReference type="Pfam" id="PF21365"/>
    </source>
</evidence>
<evidence type="ECO:0000259" key="1">
    <source>
        <dbReference type="Pfam" id="PF17137"/>
    </source>
</evidence>
<dbReference type="Gene3D" id="2.60.40.1180">
    <property type="entry name" value="Golgi alpha-mannosidase II"/>
    <property type="match status" value="2"/>
</dbReference>
<proteinExistence type="predicted"/>
<feature type="domain" description="Glycosyl hydrolase family 31 C-terminal" evidence="2">
    <location>
        <begin position="1"/>
        <end position="43"/>
    </location>
</feature>
<dbReference type="AlphaFoldDB" id="A0A6A1XLM9"/>
<evidence type="ECO:0000313" key="3">
    <source>
        <dbReference type="EMBL" id="KAB1328963.1"/>
    </source>
</evidence>
<dbReference type="EMBL" id="VWFC01000005">
    <property type="protein sequence ID" value="KAB1328963.1"/>
    <property type="molecule type" value="Genomic_DNA"/>
</dbReference>
<evidence type="ECO:0000313" key="4">
    <source>
        <dbReference type="Proteomes" id="UP000375690"/>
    </source>
</evidence>
<dbReference type="Pfam" id="PF21365">
    <property type="entry name" value="Glyco_hydro_31_3rd"/>
    <property type="match status" value="1"/>
</dbReference>
<dbReference type="InterPro" id="IPR033403">
    <property type="entry name" value="DUF5110"/>
</dbReference>
<dbReference type="Pfam" id="PF17137">
    <property type="entry name" value="DUF5110"/>
    <property type="match status" value="1"/>
</dbReference>
<comment type="caution">
    <text evidence="3">The sequence shown here is derived from an EMBL/GenBank/DDBJ whole genome shotgun (WGS) entry which is preliminary data.</text>
</comment>
<accession>A0A6A1XLM9</accession>
<reference evidence="3 4" key="1">
    <citation type="journal article" date="2019" name="Nat. Med.">
        <title>A library of human gut bacterial isolates paired with longitudinal multiomics data enables mechanistic microbiome research.</title>
        <authorList>
            <person name="Poyet M."/>
            <person name="Groussin M."/>
            <person name="Gibbons S.M."/>
            <person name="Avila-Pacheco J."/>
            <person name="Jiang X."/>
            <person name="Kearney S.M."/>
            <person name="Perrotta A.R."/>
            <person name="Berdy B."/>
            <person name="Zhao S."/>
            <person name="Lieberman T.D."/>
            <person name="Swanson P.K."/>
            <person name="Smith M."/>
            <person name="Roesemann S."/>
            <person name="Alexander J.E."/>
            <person name="Rich S.A."/>
            <person name="Livny J."/>
            <person name="Vlamakis H."/>
            <person name="Clish C."/>
            <person name="Bullock K."/>
            <person name="Deik A."/>
            <person name="Scott J."/>
            <person name="Pierce K.A."/>
            <person name="Xavier R.J."/>
            <person name="Alm E.J."/>
        </authorList>
    </citation>
    <scope>NUCLEOTIDE SEQUENCE [LARGE SCALE GENOMIC DNA]</scope>
    <source>
        <strain evidence="3 4">BIOML-A2</strain>
    </source>
</reference>
<organism evidence="3 4">
    <name type="scientific">Bacteroides ovatus</name>
    <dbReference type="NCBI Taxonomy" id="28116"/>
    <lineage>
        <taxon>Bacteria</taxon>
        <taxon>Pseudomonadati</taxon>
        <taxon>Bacteroidota</taxon>
        <taxon>Bacteroidia</taxon>
        <taxon>Bacteroidales</taxon>
        <taxon>Bacteroidaceae</taxon>
        <taxon>Bacteroides</taxon>
    </lineage>
</organism>